<dbReference type="RefSeq" id="WP_008014767.1">
    <property type="nucleotide sequence ID" value="NZ_AOIT01000066.1"/>
</dbReference>
<proteinExistence type="predicted"/>
<dbReference type="STRING" id="1230457.C476_16165"/>
<dbReference type="eggNOG" id="arCOG00658">
    <property type="taxonomic scope" value="Archaea"/>
</dbReference>
<organism evidence="1 2">
    <name type="scientific">Natrinema limicola JCM 13563</name>
    <dbReference type="NCBI Taxonomy" id="1230457"/>
    <lineage>
        <taxon>Archaea</taxon>
        <taxon>Methanobacteriati</taxon>
        <taxon>Methanobacteriota</taxon>
        <taxon>Stenosarchaea group</taxon>
        <taxon>Halobacteria</taxon>
        <taxon>Halobacteriales</taxon>
        <taxon>Natrialbaceae</taxon>
        <taxon>Natrinema</taxon>
    </lineage>
</organism>
<keyword evidence="2" id="KW-1185">Reference proteome</keyword>
<dbReference type="Proteomes" id="UP000011615">
    <property type="component" value="Unassembled WGS sequence"/>
</dbReference>
<dbReference type="OrthoDB" id="9264at2157"/>
<dbReference type="EMBL" id="AOIT01000066">
    <property type="protein sequence ID" value="ELZ17088.1"/>
    <property type="molecule type" value="Genomic_DNA"/>
</dbReference>
<gene>
    <name evidence="1" type="ORF">C476_16165</name>
</gene>
<accession>M0C362</accession>
<dbReference type="AlphaFoldDB" id="M0C362"/>
<name>M0C362_9EURY</name>
<evidence type="ECO:0000313" key="1">
    <source>
        <dbReference type="EMBL" id="ELZ17088.1"/>
    </source>
</evidence>
<reference evidence="1 2" key="1">
    <citation type="journal article" date="2014" name="PLoS Genet.">
        <title>Phylogenetically driven sequencing of extremely halophilic archaea reveals strategies for static and dynamic osmo-response.</title>
        <authorList>
            <person name="Becker E.A."/>
            <person name="Seitzer P.M."/>
            <person name="Tritt A."/>
            <person name="Larsen D."/>
            <person name="Krusor M."/>
            <person name="Yao A.I."/>
            <person name="Wu D."/>
            <person name="Madern D."/>
            <person name="Eisen J.A."/>
            <person name="Darling A.E."/>
            <person name="Facciotti M.T."/>
        </authorList>
    </citation>
    <scope>NUCLEOTIDE SEQUENCE [LARGE SCALE GENOMIC DNA]</scope>
    <source>
        <strain evidence="1 2">JCM 13563</strain>
    </source>
</reference>
<evidence type="ECO:0000313" key="2">
    <source>
        <dbReference type="Proteomes" id="UP000011615"/>
    </source>
</evidence>
<comment type="caution">
    <text evidence="1">The sequence shown here is derived from an EMBL/GenBank/DDBJ whole genome shotgun (WGS) entry which is preliminary data.</text>
</comment>
<sequence>MVYEPGNLTIDGAVERVMDSERPDRRDALAVLARPVADAVRAYFGDGMADVVRGMRGHRSTAVLPACECAGEAA</sequence>
<protein>
    <submittedName>
        <fullName evidence="1">Biotin synthase</fullName>
    </submittedName>
</protein>